<organism evidence="2 3">
    <name type="scientific">Coleophoma cylindrospora</name>
    <dbReference type="NCBI Taxonomy" id="1849047"/>
    <lineage>
        <taxon>Eukaryota</taxon>
        <taxon>Fungi</taxon>
        <taxon>Dikarya</taxon>
        <taxon>Ascomycota</taxon>
        <taxon>Pezizomycotina</taxon>
        <taxon>Leotiomycetes</taxon>
        <taxon>Helotiales</taxon>
        <taxon>Dermateaceae</taxon>
        <taxon>Coleophoma</taxon>
    </lineage>
</organism>
<gene>
    <name evidence="2" type="ORF">BP6252_10085</name>
</gene>
<protein>
    <submittedName>
        <fullName evidence="2">Uncharacterized protein</fullName>
    </submittedName>
</protein>
<feature type="compositionally biased region" description="Low complexity" evidence="1">
    <location>
        <begin position="12"/>
        <end position="26"/>
    </location>
</feature>
<proteinExistence type="predicted"/>
<evidence type="ECO:0000256" key="1">
    <source>
        <dbReference type="SAM" id="MobiDB-lite"/>
    </source>
</evidence>
<feature type="compositionally biased region" description="Basic and acidic residues" evidence="1">
    <location>
        <begin position="471"/>
        <end position="482"/>
    </location>
</feature>
<feature type="compositionally biased region" description="Basic and acidic residues" evidence="1">
    <location>
        <begin position="307"/>
        <end position="316"/>
    </location>
</feature>
<comment type="caution">
    <text evidence="2">The sequence shown here is derived from an EMBL/GenBank/DDBJ whole genome shotgun (WGS) entry which is preliminary data.</text>
</comment>
<reference evidence="2 3" key="1">
    <citation type="journal article" date="2018" name="IMA Fungus">
        <title>IMA Genome-F 9: Draft genome sequence of Annulohypoxylon stygium, Aspergillus mulundensis, Berkeleyomyces basicola (syn. Thielaviopsis basicola), Ceratocystis smalleyi, two Cercospora beticola strains, Coleophoma cylindrospora, Fusarium fracticaudum, Phialophora cf. hyalina, and Morchella septimelata.</title>
        <authorList>
            <person name="Wingfield B.D."/>
            <person name="Bills G.F."/>
            <person name="Dong Y."/>
            <person name="Huang W."/>
            <person name="Nel W.J."/>
            <person name="Swalarsk-Parry B.S."/>
            <person name="Vaghefi N."/>
            <person name="Wilken P.M."/>
            <person name="An Z."/>
            <person name="de Beer Z.W."/>
            <person name="De Vos L."/>
            <person name="Chen L."/>
            <person name="Duong T.A."/>
            <person name="Gao Y."/>
            <person name="Hammerbacher A."/>
            <person name="Kikkert J.R."/>
            <person name="Li Y."/>
            <person name="Li H."/>
            <person name="Li K."/>
            <person name="Li Q."/>
            <person name="Liu X."/>
            <person name="Ma X."/>
            <person name="Naidoo K."/>
            <person name="Pethybridge S.J."/>
            <person name="Sun J."/>
            <person name="Steenkamp E.T."/>
            <person name="van der Nest M.A."/>
            <person name="van Wyk S."/>
            <person name="Wingfield M.J."/>
            <person name="Xiong C."/>
            <person name="Yue Q."/>
            <person name="Zhang X."/>
        </authorList>
    </citation>
    <scope>NUCLEOTIDE SEQUENCE [LARGE SCALE GENOMIC DNA]</scope>
    <source>
        <strain evidence="2 3">BP6252</strain>
    </source>
</reference>
<sequence>MASSPSKRRKLSSTTAVPIAAPTTPSRIPAPSQDIRSAGRPSFASPTKASLSRHHPQLLARPSSSGIGTGARRPESQGDALSSFSANMLAREADAGEENIHTLRPSIENNNGTPSIARMRATSQPLEAGAIRSIGRSMSAKPRRMSRSPMKETRESNTGYDKLYANENIDPFRKTGLRRSPPGPTEQAVASEGPEAAEPELFNISNPFKKTGLRRSPVTSEHVQPTLAGPDTPIERSRQEEAQENLVTRMQETEKGSDQTIVRSEAREAVEKTPSPVEAIRETPGLNTRAAKPLEKTSPPIETTQEVPKDSPKEPQHIMPTAIPEVPDAAPEVSKEKQPSTTESTVGDQEDVVRGPFTRPEVSNDIPQPELRRRVPPAQRHDIGEPELPLTPTQRGLADPVVTTPPSGIHNTPSRRPRRNKALAAKLKSSPLKPPAERPKQDTEGDKDEITPAKAFKRRKSARFLASEDPNASKKRERDELQKELQRLQSDVDLAKQECERARSELESGKYVPSGPPNSKELLAILLRSTVSEAAPPLKHLNPTLIADLGSFLPFSSRRKPKTFNIAAPESPPPSHLPESVDDPLPYLRLFTPLEYKSQITILPPPSTNGNESSLTLEGEALEKHYITARSPTGFFTAQFTMTVDTNAFQIASIEIGKMDQNAEAELGSFMRRRVSTEESDAGCFIGNDISVLGWAMGRWVDVSILRARFWGTIDLNFGTAEARAKSLEKTAVKRKRKRAVTTDEEVAGDLAGEEVQHKWTRRKLLPYMGRTALAIVDESSGVELRFEWRLDFDWTGEIDSKISATASTLASWHEGDDRGSLVKIPETFNRMVQDRGPLDAIRAVVGLLIPSVK</sequence>
<feature type="region of interest" description="Disordered" evidence="1">
    <location>
        <begin position="134"/>
        <end position="157"/>
    </location>
</feature>
<evidence type="ECO:0000313" key="2">
    <source>
        <dbReference type="EMBL" id="RDW66450.1"/>
    </source>
</evidence>
<feature type="compositionally biased region" description="Basic residues" evidence="1">
    <location>
        <begin position="1"/>
        <end position="11"/>
    </location>
</feature>
<name>A0A3D8QXN1_9HELO</name>
<dbReference type="STRING" id="1849047.A0A3D8QXN1"/>
<feature type="region of interest" description="Disordered" evidence="1">
    <location>
        <begin position="1"/>
        <end position="115"/>
    </location>
</feature>
<feature type="compositionally biased region" description="Basic and acidic residues" evidence="1">
    <location>
        <begin position="435"/>
        <end position="451"/>
    </location>
</feature>
<keyword evidence="3" id="KW-1185">Reference proteome</keyword>
<feature type="compositionally biased region" description="Basic and acidic residues" evidence="1">
    <location>
        <begin position="91"/>
        <end position="101"/>
    </location>
</feature>
<dbReference type="EMBL" id="PDLM01000011">
    <property type="protein sequence ID" value="RDW66450.1"/>
    <property type="molecule type" value="Genomic_DNA"/>
</dbReference>
<dbReference type="AlphaFoldDB" id="A0A3D8QXN1"/>
<accession>A0A3D8QXN1</accession>
<evidence type="ECO:0000313" key="3">
    <source>
        <dbReference type="Proteomes" id="UP000256645"/>
    </source>
</evidence>
<dbReference type="OrthoDB" id="4160836at2759"/>
<dbReference type="Proteomes" id="UP000256645">
    <property type="component" value="Unassembled WGS sequence"/>
</dbReference>
<feature type="region of interest" description="Disordered" evidence="1">
    <location>
        <begin position="172"/>
        <end position="482"/>
    </location>
</feature>